<evidence type="ECO:0000256" key="1">
    <source>
        <dbReference type="SAM" id="MobiDB-lite"/>
    </source>
</evidence>
<reference evidence="2 3" key="1">
    <citation type="journal article" date="2013" name="PLoS Genet.">
        <title>Comparative genome structure, secondary metabolite, and effector coding capacity across Cochliobolus pathogens.</title>
        <authorList>
            <person name="Condon B.J."/>
            <person name="Leng Y."/>
            <person name="Wu D."/>
            <person name="Bushley K.E."/>
            <person name="Ohm R.A."/>
            <person name="Otillar R."/>
            <person name="Martin J."/>
            <person name="Schackwitz W."/>
            <person name="Grimwood J."/>
            <person name="MohdZainudin N."/>
            <person name="Xue C."/>
            <person name="Wang R."/>
            <person name="Manning V.A."/>
            <person name="Dhillon B."/>
            <person name="Tu Z.J."/>
            <person name="Steffenson B.J."/>
            <person name="Salamov A."/>
            <person name="Sun H."/>
            <person name="Lowry S."/>
            <person name="LaButti K."/>
            <person name="Han J."/>
            <person name="Copeland A."/>
            <person name="Lindquist E."/>
            <person name="Barry K."/>
            <person name="Schmutz J."/>
            <person name="Baker S.E."/>
            <person name="Ciuffetti L.M."/>
            <person name="Grigoriev I.V."/>
            <person name="Zhong S."/>
            <person name="Turgeon B.G."/>
        </authorList>
    </citation>
    <scope>NUCLEOTIDE SEQUENCE [LARGE SCALE GENOMIC DNA]</scope>
    <source>
        <strain evidence="2 3">FI3</strain>
    </source>
</reference>
<proteinExistence type="predicted"/>
<accession>W7ERJ1</accession>
<feature type="compositionally biased region" description="Polar residues" evidence="1">
    <location>
        <begin position="180"/>
        <end position="203"/>
    </location>
</feature>
<evidence type="ECO:0000313" key="2">
    <source>
        <dbReference type="EMBL" id="EUN26607.1"/>
    </source>
</evidence>
<protein>
    <submittedName>
        <fullName evidence="2">Uncharacterized protein</fullName>
    </submittedName>
</protein>
<dbReference type="EMBL" id="KI968738">
    <property type="protein sequence ID" value="EUN26607.1"/>
    <property type="molecule type" value="Genomic_DNA"/>
</dbReference>
<dbReference type="RefSeq" id="XP_014556183.1">
    <property type="nucleotide sequence ID" value="XM_014700697.1"/>
</dbReference>
<dbReference type="HOGENOM" id="CLU_1053711_0_0_1"/>
<organism evidence="2 3">
    <name type="scientific">Bipolaris victoriae (strain FI3)</name>
    <name type="common">Victoria blight of oats agent</name>
    <name type="synonym">Cochliobolus victoriae</name>
    <dbReference type="NCBI Taxonomy" id="930091"/>
    <lineage>
        <taxon>Eukaryota</taxon>
        <taxon>Fungi</taxon>
        <taxon>Dikarya</taxon>
        <taxon>Ascomycota</taxon>
        <taxon>Pezizomycotina</taxon>
        <taxon>Dothideomycetes</taxon>
        <taxon>Pleosporomycetidae</taxon>
        <taxon>Pleosporales</taxon>
        <taxon>Pleosporineae</taxon>
        <taxon>Pleosporaceae</taxon>
        <taxon>Bipolaris</taxon>
    </lineage>
</organism>
<gene>
    <name evidence="2" type="ORF">COCVIDRAFT_38234</name>
</gene>
<dbReference type="GeneID" id="26256359"/>
<evidence type="ECO:0000313" key="3">
    <source>
        <dbReference type="Proteomes" id="UP000054337"/>
    </source>
</evidence>
<dbReference type="Proteomes" id="UP000054337">
    <property type="component" value="Unassembled WGS sequence"/>
</dbReference>
<sequence length="264" mass="29604">MSQTVNFLTNFASLPATAPSSHAHIISDFACSTSTPHIQDAIVTLVYKISPSTLFTFLEPDIKEFQLVQTRRQGKDAGEKLVVMKRGRKVIIGLANPSPDLFDTLEFDNLVRLEIDKEGAWKVMYASYRDYFRESWDDVWDGITVNRGWDDLSLRAWVEDPRSESRRTLEILADELMALNSPTKPSPSTSDNKTSNYTTAFSPLPPSTSATHAHILNLHSPPAHPTLQDTLVTTLYHTSPATLSRFLDPTVHNFKEILEKKGGM</sequence>
<keyword evidence="3" id="KW-1185">Reference proteome</keyword>
<name>W7ERJ1_BIPV3</name>
<dbReference type="AlphaFoldDB" id="W7ERJ1"/>
<feature type="region of interest" description="Disordered" evidence="1">
    <location>
        <begin position="179"/>
        <end position="203"/>
    </location>
</feature>
<dbReference type="OrthoDB" id="3795731at2759"/>